<accession>A0AAP0B7M8</accession>
<gene>
    <name evidence="1" type="ORF">KSP39_PZI016442</name>
</gene>
<protein>
    <submittedName>
        <fullName evidence="1">Uncharacterized protein</fullName>
    </submittedName>
</protein>
<dbReference type="EMBL" id="JBBWWQ010000014">
    <property type="protein sequence ID" value="KAK8931069.1"/>
    <property type="molecule type" value="Genomic_DNA"/>
</dbReference>
<name>A0AAP0B7M8_9ASPA</name>
<keyword evidence="2" id="KW-1185">Reference proteome</keyword>
<evidence type="ECO:0000313" key="1">
    <source>
        <dbReference type="EMBL" id="KAK8931069.1"/>
    </source>
</evidence>
<comment type="caution">
    <text evidence="1">The sequence shown here is derived from an EMBL/GenBank/DDBJ whole genome shotgun (WGS) entry which is preliminary data.</text>
</comment>
<reference evidence="1 2" key="1">
    <citation type="journal article" date="2022" name="Nat. Plants">
        <title>Genomes of leafy and leafless Platanthera orchids illuminate the evolution of mycoheterotrophy.</title>
        <authorList>
            <person name="Li M.H."/>
            <person name="Liu K.W."/>
            <person name="Li Z."/>
            <person name="Lu H.C."/>
            <person name="Ye Q.L."/>
            <person name="Zhang D."/>
            <person name="Wang J.Y."/>
            <person name="Li Y.F."/>
            <person name="Zhong Z.M."/>
            <person name="Liu X."/>
            <person name="Yu X."/>
            <person name="Liu D.K."/>
            <person name="Tu X.D."/>
            <person name="Liu B."/>
            <person name="Hao Y."/>
            <person name="Liao X.Y."/>
            <person name="Jiang Y.T."/>
            <person name="Sun W.H."/>
            <person name="Chen J."/>
            <person name="Chen Y.Q."/>
            <person name="Ai Y."/>
            <person name="Zhai J.W."/>
            <person name="Wu S.S."/>
            <person name="Zhou Z."/>
            <person name="Hsiao Y.Y."/>
            <person name="Wu W.L."/>
            <person name="Chen Y.Y."/>
            <person name="Lin Y.F."/>
            <person name="Hsu J.L."/>
            <person name="Li C.Y."/>
            <person name="Wang Z.W."/>
            <person name="Zhao X."/>
            <person name="Zhong W.Y."/>
            <person name="Ma X.K."/>
            <person name="Ma L."/>
            <person name="Huang J."/>
            <person name="Chen G.Z."/>
            <person name="Huang M.Z."/>
            <person name="Huang L."/>
            <person name="Peng D.H."/>
            <person name="Luo Y.B."/>
            <person name="Zou S.Q."/>
            <person name="Chen S.P."/>
            <person name="Lan S."/>
            <person name="Tsai W.C."/>
            <person name="Van de Peer Y."/>
            <person name="Liu Z.J."/>
        </authorList>
    </citation>
    <scope>NUCLEOTIDE SEQUENCE [LARGE SCALE GENOMIC DNA]</scope>
    <source>
        <strain evidence="1">Lor287</strain>
    </source>
</reference>
<evidence type="ECO:0000313" key="2">
    <source>
        <dbReference type="Proteomes" id="UP001418222"/>
    </source>
</evidence>
<dbReference type="Proteomes" id="UP001418222">
    <property type="component" value="Unassembled WGS sequence"/>
</dbReference>
<proteinExistence type="predicted"/>
<dbReference type="PANTHER" id="PTHR48258">
    <property type="entry name" value="DUF4218 DOMAIN-CONTAINING PROTEIN-RELATED"/>
    <property type="match status" value="1"/>
</dbReference>
<dbReference type="AlphaFoldDB" id="A0AAP0B7M8"/>
<dbReference type="PANTHER" id="PTHR48258:SF15">
    <property type="entry name" value="OS02G0543900 PROTEIN"/>
    <property type="match status" value="1"/>
</dbReference>
<sequence>MIKSKDNVRARRDYKDLGILKHLWIQEKDDDIEIIPPAYFTLSKMEKDIFLGMKKSLRVPNGYASNISRCVKPKQCRIQGLKSHDNHIIMQQLFSIGLRSVLLRHIVTPLMEVSMFFRELCSKKLNVSDLLKIEDRIIMALCQLEIIPPPLYSSL</sequence>
<organism evidence="1 2">
    <name type="scientific">Platanthera zijinensis</name>
    <dbReference type="NCBI Taxonomy" id="2320716"/>
    <lineage>
        <taxon>Eukaryota</taxon>
        <taxon>Viridiplantae</taxon>
        <taxon>Streptophyta</taxon>
        <taxon>Embryophyta</taxon>
        <taxon>Tracheophyta</taxon>
        <taxon>Spermatophyta</taxon>
        <taxon>Magnoliopsida</taxon>
        <taxon>Liliopsida</taxon>
        <taxon>Asparagales</taxon>
        <taxon>Orchidaceae</taxon>
        <taxon>Orchidoideae</taxon>
        <taxon>Orchideae</taxon>
        <taxon>Orchidinae</taxon>
        <taxon>Platanthera</taxon>
    </lineage>
</organism>